<dbReference type="InterPro" id="IPR056792">
    <property type="entry name" value="PRC_RimM"/>
</dbReference>
<evidence type="ECO:0000259" key="7">
    <source>
        <dbReference type="Pfam" id="PF24986"/>
    </source>
</evidence>
<dbReference type="InterPro" id="IPR036976">
    <property type="entry name" value="RimM_N_sf"/>
</dbReference>
<dbReference type="PANTHER" id="PTHR33692">
    <property type="entry name" value="RIBOSOME MATURATION FACTOR RIMM"/>
    <property type="match status" value="1"/>
</dbReference>
<keyword evidence="4 5" id="KW-0143">Chaperone</keyword>
<dbReference type="Gene3D" id="2.30.30.240">
    <property type="entry name" value="PRC-barrel domain"/>
    <property type="match status" value="1"/>
</dbReference>
<dbReference type="EMBL" id="CP152276">
    <property type="protein sequence ID" value="XAE43050.1"/>
    <property type="molecule type" value="Genomic_DNA"/>
</dbReference>
<gene>
    <name evidence="5 8" type="primary">rimM</name>
    <name evidence="8" type="ORF">AAC691_00750</name>
</gene>
<dbReference type="InterPro" id="IPR011961">
    <property type="entry name" value="RimM"/>
</dbReference>
<organism evidence="8 9">
    <name type="scientific">Nguyenibacter vanlangensis</name>
    <dbReference type="NCBI Taxonomy" id="1216886"/>
    <lineage>
        <taxon>Bacteria</taxon>
        <taxon>Pseudomonadati</taxon>
        <taxon>Pseudomonadota</taxon>
        <taxon>Alphaproteobacteria</taxon>
        <taxon>Acetobacterales</taxon>
        <taxon>Acetobacteraceae</taxon>
        <taxon>Nguyenibacter</taxon>
    </lineage>
</organism>
<evidence type="ECO:0000256" key="4">
    <source>
        <dbReference type="ARBA" id="ARBA00023186"/>
    </source>
</evidence>
<dbReference type="PANTHER" id="PTHR33692:SF1">
    <property type="entry name" value="RIBOSOME MATURATION FACTOR RIMM"/>
    <property type="match status" value="1"/>
</dbReference>
<evidence type="ECO:0000313" key="8">
    <source>
        <dbReference type="EMBL" id="XAE43050.1"/>
    </source>
</evidence>
<keyword evidence="2 5" id="KW-0690">Ribosome biogenesis</keyword>
<reference evidence="8 9" key="1">
    <citation type="submission" date="2024-04" db="EMBL/GenBank/DDBJ databases">
        <title>Complete genome sequence of Nguyenibacter vanlangesis HBCM-1154, a strain capable of nitrogen fixation, IAA production, and phosphorus solubilization isolated from sugarcane soil.</title>
        <authorList>
            <person name="MY HANH P."/>
        </authorList>
    </citation>
    <scope>NUCLEOTIDE SEQUENCE [LARGE SCALE GENOMIC DNA]</scope>
    <source>
        <strain evidence="8 9">HBCM 1154</strain>
    </source>
</reference>
<dbReference type="Gene3D" id="2.40.30.60">
    <property type="entry name" value="RimM"/>
    <property type="match status" value="1"/>
</dbReference>
<keyword evidence="1 5" id="KW-0963">Cytoplasm</keyword>
<proteinExistence type="inferred from homology"/>
<evidence type="ECO:0000256" key="2">
    <source>
        <dbReference type="ARBA" id="ARBA00022517"/>
    </source>
</evidence>
<keyword evidence="9" id="KW-1185">Reference proteome</keyword>
<evidence type="ECO:0000256" key="5">
    <source>
        <dbReference type="HAMAP-Rule" id="MF_00014"/>
    </source>
</evidence>
<comment type="similarity">
    <text evidence="5">Belongs to the RimM family.</text>
</comment>
<dbReference type="Proteomes" id="UP001449795">
    <property type="component" value="Chromosome"/>
</dbReference>
<comment type="subunit">
    <text evidence="5">Binds ribosomal protein uS19.</text>
</comment>
<dbReference type="InterPro" id="IPR002676">
    <property type="entry name" value="RimM_N"/>
</dbReference>
<comment type="domain">
    <text evidence="5">The PRC barrel domain binds ribosomal protein uS19.</text>
</comment>
<dbReference type="InterPro" id="IPR011033">
    <property type="entry name" value="PRC_barrel-like_sf"/>
</dbReference>
<accession>A0ABZ3D5V8</accession>
<dbReference type="NCBIfam" id="TIGR02273">
    <property type="entry name" value="16S_RimM"/>
    <property type="match status" value="1"/>
</dbReference>
<comment type="function">
    <text evidence="5">An accessory protein needed during the final step in the assembly of 30S ribosomal subunit, possibly for assembly of the head region. Essential for efficient processing of 16S rRNA. May be needed both before and after RbfA during the maturation of 16S rRNA. It has affinity for free ribosomal 30S subunits but not for 70S ribosomes.</text>
</comment>
<dbReference type="InterPro" id="IPR009000">
    <property type="entry name" value="Transl_B-barrel_sf"/>
</dbReference>
<name>A0ABZ3D5V8_9PROT</name>
<comment type="subcellular location">
    <subcellularLocation>
        <location evidence="5">Cytoplasm</location>
    </subcellularLocation>
</comment>
<evidence type="ECO:0000256" key="3">
    <source>
        <dbReference type="ARBA" id="ARBA00022552"/>
    </source>
</evidence>
<sequence length="202" mass="21374">MDRDRILMGVVGRPHGVRGLVRVHSYAAVPEDLAAYGVLTDDRGQGWTLQWRGDGIAELRDAAGRALAGRDAAQAMVNRRLYVARASLPEPDQDEFYFTDLIGLDVCLEGRDASCGASLGRVLTVHDYGAGVSLEIGGSGHAPLILPFTRACFPVIDVAAGRIVAVLPDEVEVQGDVSRPDAVEVSKVEISRAGVPEVGAAS</sequence>
<dbReference type="Pfam" id="PF24986">
    <property type="entry name" value="PRC_RimM"/>
    <property type="match status" value="1"/>
</dbReference>
<keyword evidence="3 5" id="KW-0698">rRNA processing</keyword>
<evidence type="ECO:0000256" key="1">
    <source>
        <dbReference type="ARBA" id="ARBA00022490"/>
    </source>
</evidence>
<protein>
    <recommendedName>
        <fullName evidence="5">Ribosome maturation factor RimM</fullName>
    </recommendedName>
</protein>
<feature type="domain" description="Ribosome maturation factor RimM PRC barrel" evidence="7">
    <location>
        <begin position="99"/>
        <end position="170"/>
    </location>
</feature>
<dbReference type="SUPFAM" id="SSF50346">
    <property type="entry name" value="PRC-barrel domain"/>
    <property type="match status" value="1"/>
</dbReference>
<feature type="domain" description="RimM N-terminal" evidence="6">
    <location>
        <begin position="8"/>
        <end position="85"/>
    </location>
</feature>
<dbReference type="Pfam" id="PF01782">
    <property type="entry name" value="RimM"/>
    <property type="match status" value="1"/>
</dbReference>
<dbReference type="SUPFAM" id="SSF50447">
    <property type="entry name" value="Translation proteins"/>
    <property type="match status" value="1"/>
</dbReference>
<evidence type="ECO:0000259" key="6">
    <source>
        <dbReference type="Pfam" id="PF01782"/>
    </source>
</evidence>
<dbReference type="RefSeq" id="WP_342628641.1">
    <property type="nucleotide sequence ID" value="NZ_CP152276.1"/>
</dbReference>
<evidence type="ECO:0000313" key="9">
    <source>
        <dbReference type="Proteomes" id="UP001449795"/>
    </source>
</evidence>
<dbReference type="HAMAP" id="MF_00014">
    <property type="entry name" value="Ribosome_mat_RimM"/>
    <property type="match status" value="1"/>
</dbReference>